<gene>
    <name evidence="2" type="ORF">NCTC5908_02417</name>
</gene>
<dbReference type="InterPro" id="IPR007360">
    <property type="entry name" value="SirB"/>
</dbReference>
<dbReference type="PIRSF" id="PIRSF005610">
    <property type="entry name" value="SirB"/>
    <property type="match status" value="1"/>
</dbReference>
<feature type="transmembrane region" description="Helical" evidence="1">
    <location>
        <begin position="96"/>
        <end position="115"/>
    </location>
</feature>
<organism evidence="2 3">
    <name type="scientific">Aggregatibacter aphrophilus</name>
    <name type="common">Haemophilus aphrophilus</name>
    <dbReference type="NCBI Taxonomy" id="732"/>
    <lineage>
        <taxon>Bacteria</taxon>
        <taxon>Pseudomonadati</taxon>
        <taxon>Pseudomonadota</taxon>
        <taxon>Gammaproteobacteria</taxon>
        <taxon>Pasteurellales</taxon>
        <taxon>Pasteurellaceae</taxon>
        <taxon>Aggregatibacter</taxon>
    </lineage>
</organism>
<name>A0A336N817_AGGAP</name>
<keyword evidence="1" id="KW-0812">Transmembrane</keyword>
<accession>A0A336N817</accession>
<feature type="transmembrane region" description="Helical" evidence="1">
    <location>
        <begin position="38"/>
        <end position="61"/>
    </location>
</feature>
<evidence type="ECO:0000256" key="1">
    <source>
        <dbReference type="SAM" id="Phobius"/>
    </source>
</evidence>
<evidence type="ECO:0000313" key="2">
    <source>
        <dbReference type="EMBL" id="SSZ30587.1"/>
    </source>
</evidence>
<keyword evidence="1" id="KW-1133">Transmembrane helix</keyword>
<feature type="transmembrane region" description="Helical" evidence="1">
    <location>
        <begin position="6"/>
        <end position="26"/>
    </location>
</feature>
<dbReference type="AlphaFoldDB" id="A0A336N817"/>
<dbReference type="PANTHER" id="PTHR39594">
    <property type="entry name" value="PROTEIN YCHQ"/>
    <property type="match status" value="1"/>
</dbReference>
<proteinExistence type="predicted"/>
<dbReference type="RefSeq" id="WP_050332753.1">
    <property type="nucleotide sequence ID" value="NZ_LS483485.1"/>
</dbReference>
<feature type="transmembrane region" description="Helical" evidence="1">
    <location>
        <begin position="67"/>
        <end position="84"/>
    </location>
</feature>
<dbReference type="Pfam" id="PF04247">
    <property type="entry name" value="SirB"/>
    <property type="match status" value="1"/>
</dbReference>
<keyword evidence="1" id="KW-0472">Membrane</keyword>
<reference evidence="2 3" key="1">
    <citation type="submission" date="2018-06" db="EMBL/GenBank/DDBJ databases">
        <authorList>
            <consortium name="Pathogen Informatics"/>
            <person name="Doyle S."/>
        </authorList>
    </citation>
    <scope>NUCLEOTIDE SEQUENCE [LARGE SCALE GENOMIC DNA]</scope>
    <source>
        <strain evidence="2 3">NCTC5908</strain>
    </source>
</reference>
<protein>
    <submittedName>
        <fullName evidence="2">Invasion gene expression up-regulator, SirB</fullName>
    </submittedName>
</protein>
<dbReference type="GO" id="GO:0005886">
    <property type="term" value="C:plasma membrane"/>
    <property type="evidence" value="ECO:0007669"/>
    <property type="project" value="TreeGrafter"/>
</dbReference>
<evidence type="ECO:0000313" key="3">
    <source>
        <dbReference type="Proteomes" id="UP000253728"/>
    </source>
</evidence>
<sequence>MGIYLTYTHILCAFLSLGLLLVRGGMQLSQKDWRSIKLLKILPHLVDTLLILSGVIMLVMFNYGLPIWIIIKILLLVGYIVFSAKYFSKKNPSSKPLFFFLALISLIATILLGYFH</sequence>
<dbReference type="Proteomes" id="UP000253728">
    <property type="component" value="Unassembled WGS sequence"/>
</dbReference>
<dbReference type="STRING" id="732.ADJ80_06365"/>
<dbReference type="EMBL" id="UFSP01000004">
    <property type="protein sequence ID" value="SSZ30587.1"/>
    <property type="molecule type" value="Genomic_DNA"/>
</dbReference>
<dbReference type="PANTHER" id="PTHR39594:SF1">
    <property type="entry name" value="PROTEIN YCHQ"/>
    <property type="match status" value="1"/>
</dbReference>
<dbReference type="GeneID" id="49635082"/>